<dbReference type="SUPFAM" id="SSF51735">
    <property type="entry name" value="NAD(P)-binding Rossmann-fold domains"/>
    <property type="match status" value="1"/>
</dbReference>
<dbReference type="InterPro" id="IPR031629">
    <property type="entry name" value="DpaA_N"/>
</dbReference>
<sequence length="292" mass="31563">MKEKITFGIIGGDMRQAKLAQLLEADGHAVHIFGFDRQPELVSSQSVNTLQQAASADCVVLPLPVTDEHENLNAPISGGVIRIADVLDAMPQGQIVCGGRIPEEIFRMASERKLRLTDYFAREELAIANAVPTAEGVLQIAMEELPITLAGSRVLVMGFGHTGKIIAHRLHALGALVTVSARRYSDLAWIRAYGYRQEFTEALDGRLGGYDLIVNTVPHKILNEARLQELSPGCLCIDIASRPGGLDFDAASRLGVKAIWALSLPGKVAPVTSGAIIKETIYHILQELGVIQ</sequence>
<feature type="domain" description="D-isomer specific 2-hydroxyacid dehydrogenase NAD-binding" evidence="1">
    <location>
        <begin position="146"/>
        <end position="240"/>
    </location>
</feature>
<evidence type="ECO:0000313" key="3">
    <source>
        <dbReference type="EMBL" id="SMC77306.1"/>
    </source>
</evidence>
<dbReference type="AlphaFoldDB" id="A0A1W2BX41"/>
<evidence type="ECO:0000259" key="1">
    <source>
        <dbReference type="Pfam" id="PF02826"/>
    </source>
</evidence>
<dbReference type="GO" id="GO:0051287">
    <property type="term" value="F:NAD binding"/>
    <property type="evidence" value="ECO:0007669"/>
    <property type="project" value="InterPro"/>
</dbReference>
<evidence type="ECO:0000313" key="4">
    <source>
        <dbReference type="Proteomes" id="UP000192790"/>
    </source>
</evidence>
<dbReference type="Gene3D" id="3.40.50.720">
    <property type="entry name" value="NAD(P)-binding Rossmann-like Domain"/>
    <property type="match status" value="1"/>
</dbReference>
<name>A0A1W2BX41_9FIRM</name>
<proteinExistence type="predicted"/>
<gene>
    <name evidence="3" type="ORF">SAMN02745168_2450</name>
</gene>
<reference evidence="3 4" key="1">
    <citation type="submission" date="2017-04" db="EMBL/GenBank/DDBJ databases">
        <authorList>
            <person name="Afonso C.L."/>
            <person name="Miller P.J."/>
            <person name="Scott M.A."/>
            <person name="Spackman E."/>
            <person name="Goraichik I."/>
            <person name="Dimitrov K.M."/>
            <person name="Suarez D.L."/>
            <person name="Swayne D.E."/>
        </authorList>
    </citation>
    <scope>NUCLEOTIDE SEQUENCE [LARGE SCALE GENOMIC DNA]</scope>
    <source>
        <strain evidence="3 4">DSM 12816</strain>
    </source>
</reference>
<accession>A0A1W2BX41</accession>
<dbReference type="InterPro" id="IPR006140">
    <property type="entry name" value="D-isomer_DH_NAD-bd"/>
</dbReference>
<dbReference type="NCBIfam" id="NF006162">
    <property type="entry name" value="PRK08306.1"/>
    <property type="match status" value="1"/>
</dbReference>
<dbReference type="InterPro" id="IPR036291">
    <property type="entry name" value="NAD(P)-bd_dom_sf"/>
</dbReference>
<dbReference type="STRING" id="1122930.SAMN02745168_2450"/>
<dbReference type="Pfam" id="PF16924">
    <property type="entry name" value="DpaA_N"/>
    <property type="match status" value="1"/>
</dbReference>
<organism evidence="3 4">
    <name type="scientific">Papillibacter cinnamivorans DSM 12816</name>
    <dbReference type="NCBI Taxonomy" id="1122930"/>
    <lineage>
        <taxon>Bacteria</taxon>
        <taxon>Bacillati</taxon>
        <taxon>Bacillota</taxon>
        <taxon>Clostridia</taxon>
        <taxon>Eubacteriales</taxon>
        <taxon>Oscillospiraceae</taxon>
        <taxon>Papillibacter</taxon>
    </lineage>
</organism>
<keyword evidence="4" id="KW-1185">Reference proteome</keyword>
<evidence type="ECO:0000259" key="2">
    <source>
        <dbReference type="Pfam" id="PF16924"/>
    </source>
</evidence>
<dbReference type="RefSeq" id="WP_242942842.1">
    <property type="nucleotide sequence ID" value="NZ_FWXW01000006.1"/>
</dbReference>
<feature type="domain" description="Dipicolinate synthase subunit A N-terminal" evidence="2">
    <location>
        <begin position="7"/>
        <end position="120"/>
    </location>
</feature>
<dbReference type="Proteomes" id="UP000192790">
    <property type="component" value="Unassembled WGS sequence"/>
</dbReference>
<protein>
    <submittedName>
        <fullName evidence="3">Dipicolinate synthase subunit A</fullName>
    </submittedName>
</protein>
<dbReference type="Pfam" id="PF02826">
    <property type="entry name" value="2-Hacid_dh_C"/>
    <property type="match status" value="1"/>
</dbReference>
<dbReference type="EMBL" id="FWXW01000006">
    <property type="protein sequence ID" value="SMC77306.1"/>
    <property type="molecule type" value="Genomic_DNA"/>
</dbReference>